<dbReference type="PANTHER" id="PTHR43736">
    <property type="entry name" value="ADP-RIBOSE PYROPHOSPHATASE"/>
    <property type="match status" value="1"/>
</dbReference>
<dbReference type="PROSITE" id="PS51462">
    <property type="entry name" value="NUDIX"/>
    <property type="match status" value="1"/>
</dbReference>
<protein>
    <submittedName>
        <fullName evidence="3">NUDIX hydrolase</fullName>
    </submittedName>
</protein>
<evidence type="ECO:0000313" key="4">
    <source>
        <dbReference type="Proteomes" id="UP000708576"/>
    </source>
</evidence>
<sequence length="148" mass="17677">MTYHRPFNLRVYGILINPNYEVLLTDEYRLDMFMCKFPGGGLEYGEGTVDCLKREFKEELNLEIEIINHFYTTDYLQKARFFEDTQLISIYYLVKTPEWKKIKTTNKAFDINPIEGEQSFRWIQIKDLVPNDLSFPIDKKVAEMLKEL</sequence>
<dbReference type="RefSeq" id="WP_212219937.1">
    <property type="nucleotide sequence ID" value="NZ_JAGUCO010000035.1"/>
</dbReference>
<keyword evidence="4" id="KW-1185">Reference proteome</keyword>
<dbReference type="SUPFAM" id="SSF55811">
    <property type="entry name" value="Nudix"/>
    <property type="match status" value="1"/>
</dbReference>
<dbReference type="PROSITE" id="PS00893">
    <property type="entry name" value="NUDIX_BOX"/>
    <property type="match status" value="1"/>
</dbReference>
<organism evidence="3 4">
    <name type="scientific">Carboxylicivirga linearis</name>
    <dbReference type="NCBI Taxonomy" id="1628157"/>
    <lineage>
        <taxon>Bacteria</taxon>
        <taxon>Pseudomonadati</taxon>
        <taxon>Bacteroidota</taxon>
        <taxon>Bacteroidia</taxon>
        <taxon>Marinilabiliales</taxon>
        <taxon>Marinilabiliaceae</taxon>
        <taxon>Carboxylicivirga</taxon>
    </lineage>
</organism>
<dbReference type="InterPro" id="IPR015797">
    <property type="entry name" value="NUDIX_hydrolase-like_dom_sf"/>
</dbReference>
<keyword evidence="1 3" id="KW-0378">Hydrolase</keyword>
<evidence type="ECO:0000313" key="3">
    <source>
        <dbReference type="EMBL" id="MBS2100995.1"/>
    </source>
</evidence>
<dbReference type="Proteomes" id="UP000708576">
    <property type="component" value="Unassembled WGS sequence"/>
</dbReference>
<evidence type="ECO:0000259" key="2">
    <source>
        <dbReference type="PROSITE" id="PS51462"/>
    </source>
</evidence>
<feature type="domain" description="Nudix hydrolase" evidence="2">
    <location>
        <begin position="6"/>
        <end position="146"/>
    </location>
</feature>
<dbReference type="PANTHER" id="PTHR43736:SF1">
    <property type="entry name" value="DIHYDRONEOPTERIN TRIPHOSPHATE DIPHOSPHATASE"/>
    <property type="match status" value="1"/>
</dbReference>
<dbReference type="Pfam" id="PF00293">
    <property type="entry name" value="NUDIX"/>
    <property type="match status" value="1"/>
</dbReference>
<evidence type="ECO:0000256" key="1">
    <source>
        <dbReference type="ARBA" id="ARBA00022801"/>
    </source>
</evidence>
<name>A0ABS5K1D1_9BACT</name>
<dbReference type="EMBL" id="JAGUCO010000035">
    <property type="protein sequence ID" value="MBS2100995.1"/>
    <property type="molecule type" value="Genomic_DNA"/>
</dbReference>
<dbReference type="InterPro" id="IPR020084">
    <property type="entry name" value="NUDIX_hydrolase_CS"/>
</dbReference>
<comment type="caution">
    <text evidence="3">The sequence shown here is derived from an EMBL/GenBank/DDBJ whole genome shotgun (WGS) entry which is preliminary data.</text>
</comment>
<accession>A0ABS5K1D1</accession>
<dbReference type="Gene3D" id="3.90.79.10">
    <property type="entry name" value="Nucleoside Triphosphate Pyrophosphohydrolase"/>
    <property type="match status" value="1"/>
</dbReference>
<dbReference type="GO" id="GO:0016787">
    <property type="term" value="F:hydrolase activity"/>
    <property type="evidence" value="ECO:0007669"/>
    <property type="project" value="UniProtKB-KW"/>
</dbReference>
<gene>
    <name evidence="3" type="ORF">KEM10_22110</name>
</gene>
<proteinExistence type="predicted"/>
<dbReference type="InterPro" id="IPR000086">
    <property type="entry name" value="NUDIX_hydrolase_dom"/>
</dbReference>
<reference evidence="3 4" key="1">
    <citation type="journal article" date="2015" name="Int. J. Syst. Evol. Microbiol.">
        <title>Carboxylicivirga linearis sp. nov., isolated from a sea cucumber culture pond.</title>
        <authorList>
            <person name="Wang F.Q."/>
            <person name="Zhou Y.X."/>
            <person name="Lin X.Z."/>
            <person name="Chen G.J."/>
            <person name="Du Z.J."/>
        </authorList>
    </citation>
    <scope>NUCLEOTIDE SEQUENCE [LARGE SCALE GENOMIC DNA]</scope>
    <source>
        <strain evidence="3 4">FB218</strain>
    </source>
</reference>